<name>A0ABW0KZM4_9BACT</name>
<dbReference type="InterPro" id="IPR010496">
    <property type="entry name" value="AL/BT2_dom"/>
</dbReference>
<dbReference type="EMBL" id="JBHSMQ010000015">
    <property type="protein sequence ID" value="MFC5458061.1"/>
    <property type="molecule type" value="Genomic_DNA"/>
</dbReference>
<dbReference type="Gene3D" id="2.60.120.560">
    <property type="entry name" value="Exo-inulinase, domain 1"/>
    <property type="match status" value="1"/>
</dbReference>
<gene>
    <name evidence="3" type="ORF">ACFQDI_24540</name>
</gene>
<evidence type="ECO:0000313" key="3">
    <source>
        <dbReference type="EMBL" id="MFC5458061.1"/>
    </source>
</evidence>
<evidence type="ECO:0000256" key="1">
    <source>
        <dbReference type="SAM" id="SignalP"/>
    </source>
</evidence>
<dbReference type="RefSeq" id="WP_377172018.1">
    <property type="nucleotide sequence ID" value="NZ_JBHSMQ010000015.1"/>
</dbReference>
<comment type="caution">
    <text evidence="3">The sequence shown here is derived from an EMBL/GenBank/DDBJ whole genome shotgun (WGS) entry which is preliminary data.</text>
</comment>
<reference evidence="4" key="1">
    <citation type="journal article" date="2019" name="Int. J. Syst. Evol. Microbiol.">
        <title>The Global Catalogue of Microorganisms (GCM) 10K type strain sequencing project: providing services to taxonomists for standard genome sequencing and annotation.</title>
        <authorList>
            <consortium name="The Broad Institute Genomics Platform"/>
            <consortium name="The Broad Institute Genome Sequencing Center for Infectious Disease"/>
            <person name="Wu L."/>
            <person name="Ma J."/>
        </authorList>
    </citation>
    <scope>NUCLEOTIDE SEQUENCE [LARGE SCALE GENOMIC DNA]</scope>
    <source>
        <strain evidence="4">CGMCC 4.1469</strain>
    </source>
</reference>
<dbReference type="Pfam" id="PF06439">
    <property type="entry name" value="3keto-disac_hyd"/>
    <property type="match status" value="1"/>
</dbReference>
<organism evidence="3 4">
    <name type="scientific">Prosthecobacter fluviatilis</name>
    <dbReference type="NCBI Taxonomy" id="445931"/>
    <lineage>
        <taxon>Bacteria</taxon>
        <taxon>Pseudomonadati</taxon>
        <taxon>Verrucomicrobiota</taxon>
        <taxon>Verrucomicrobiia</taxon>
        <taxon>Verrucomicrobiales</taxon>
        <taxon>Verrucomicrobiaceae</taxon>
        <taxon>Prosthecobacter</taxon>
    </lineage>
</organism>
<accession>A0ABW0KZM4</accession>
<sequence>MKNTAITLLLALAGFAASAADKQPAADKPSPIGYSDTPVIPGTQWKVHDIDRPRPAAVAPSEKPGGAPSDAIVIFDGTNSDALQAKEKDAKGKETGKLIPCPWQIDSGVMMISGGDCWTKQEFASCQLHLEWMSEPNTKGNSQKKGNAGVFFMDRYESQMLDCDNNPTYADGMTGSVYGQTPPLVNAVRPAGQWQVYDIVFTAPKLENGKVVEPAYITTFVNGICVQNHTKIMGPTKHKNITDYSGEFPEKAPIRIQDHKNDPPVRIRNIWIRPL</sequence>
<protein>
    <submittedName>
        <fullName evidence="3">DUF1080 domain-containing protein</fullName>
    </submittedName>
</protein>
<keyword evidence="4" id="KW-1185">Reference proteome</keyword>
<feature type="signal peptide" evidence="1">
    <location>
        <begin position="1"/>
        <end position="19"/>
    </location>
</feature>
<evidence type="ECO:0000259" key="2">
    <source>
        <dbReference type="Pfam" id="PF06439"/>
    </source>
</evidence>
<feature type="chain" id="PRO_5045535349" evidence="1">
    <location>
        <begin position="20"/>
        <end position="275"/>
    </location>
</feature>
<proteinExistence type="predicted"/>
<evidence type="ECO:0000313" key="4">
    <source>
        <dbReference type="Proteomes" id="UP001596052"/>
    </source>
</evidence>
<dbReference type="Proteomes" id="UP001596052">
    <property type="component" value="Unassembled WGS sequence"/>
</dbReference>
<feature type="domain" description="3-keto-alpha-glucoside-1,2-lyase/3-keto-2-hydroxy-glucal hydratase" evidence="2">
    <location>
        <begin position="71"/>
        <end position="273"/>
    </location>
</feature>
<keyword evidence="1" id="KW-0732">Signal</keyword>